<protein>
    <submittedName>
        <fullName evidence="1">Uncharacterized protein</fullName>
    </submittedName>
</protein>
<accession>A0A5R9AJL2</accession>
<name>A0A5R9AJL2_9MICC</name>
<dbReference type="Proteomes" id="UP000306544">
    <property type="component" value="Unassembled WGS sequence"/>
</dbReference>
<comment type="caution">
    <text evidence="1">The sequence shown here is derived from an EMBL/GenBank/DDBJ whole genome shotgun (WGS) entry which is preliminary data.</text>
</comment>
<proteinExistence type="predicted"/>
<sequence>MGAAATALLESDQLVVCHGDMNFGRSDDELCFDTCGTAPDVERILAYRQLWDASAAYSRDP</sequence>
<reference evidence="1 2" key="1">
    <citation type="submission" date="2019-05" db="EMBL/GenBank/DDBJ databases">
        <title>Nesterenkonia sp. GY239, isolated from the Southern Atlantic Ocean.</title>
        <authorList>
            <person name="Zhang G."/>
        </authorList>
    </citation>
    <scope>NUCLEOTIDE SEQUENCE [LARGE SCALE GENOMIC DNA]</scope>
    <source>
        <strain evidence="1 2">GY239</strain>
    </source>
</reference>
<dbReference type="RefSeq" id="WP_138169473.1">
    <property type="nucleotide sequence ID" value="NZ_VAWA01000003.1"/>
</dbReference>
<gene>
    <name evidence="1" type="ORF">FEF27_03665</name>
</gene>
<keyword evidence="2" id="KW-1185">Reference proteome</keyword>
<dbReference type="OrthoDB" id="3806873at2"/>
<dbReference type="AlphaFoldDB" id="A0A5R9AJL2"/>
<evidence type="ECO:0000313" key="2">
    <source>
        <dbReference type="Proteomes" id="UP000306544"/>
    </source>
</evidence>
<organism evidence="1 2">
    <name type="scientific">Nesterenkonia sphaerica</name>
    <dbReference type="NCBI Taxonomy" id="1804988"/>
    <lineage>
        <taxon>Bacteria</taxon>
        <taxon>Bacillati</taxon>
        <taxon>Actinomycetota</taxon>
        <taxon>Actinomycetes</taxon>
        <taxon>Micrococcales</taxon>
        <taxon>Micrococcaceae</taxon>
        <taxon>Nesterenkonia</taxon>
    </lineage>
</organism>
<evidence type="ECO:0000313" key="1">
    <source>
        <dbReference type="EMBL" id="TLP78962.1"/>
    </source>
</evidence>
<dbReference type="EMBL" id="VAWA01000003">
    <property type="protein sequence ID" value="TLP78962.1"/>
    <property type="molecule type" value="Genomic_DNA"/>
</dbReference>